<accession>A0A1J5RKB0</accession>
<keyword evidence="2" id="KW-0229">DNA integration</keyword>
<dbReference type="GO" id="GO:0015074">
    <property type="term" value="P:DNA integration"/>
    <property type="evidence" value="ECO:0007669"/>
    <property type="project" value="UniProtKB-KW"/>
</dbReference>
<dbReference type="InterPro" id="IPR038488">
    <property type="entry name" value="Integrase_DNA-bd_sf"/>
</dbReference>
<evidence type="ECO:0000256" key="2">
    <source>
        <dbReference type="ARBA" id="ARBA00022908"/>
    </source>
</evidence>
<dbReference type="EMBL" id="MLJW01000232">
    <property type="protein sequence ID" value="OIQ92415.1"/>
    <property type="molecule type" value="Genomic_DNA"/>
</dbReference>
<dbReference type="CDD" id="cd00796">
    <property type="entry name" value="INT_Rci_Hp1_C"/>
    <property type="match status" value="1"/>
</dbReference>
<dbReference type="PANTHER" id="PTHR30629">
    <property type="entry name" value="PROPHAGE INTEGRASE"/>
    <property type="match status" value="1"/>
</dbReference>
<keyword evidence="5" id="KW-1160">Virus entry into host cell</keyword>
<organism evidence="7">
    <name type="scientific">mine drainage metagenome</name>
    <dbReference type="NCBI Taxonomy" id="410659"/>
    <lineage>
        <taxon>unclassified sequences</taxon>
        <taxon>metagenomes</taxon>
        <taxon>ecological metagenomes</taxon>
    </lineage>
</organism>
<dbReference type="Gene3D" id="3.30.160.390">
    <property type="entry name" value="Integrase, DNA-binding domain"/>
    <property type="match status" value="1"/>
</dbReference>
<name>A0A1J5RKB0_9ZZZZ</name>
<keyword evidence="3" id="KW-0233">DNA recombination</keyword>
<dbReference type="GO" id="GO:0003677">
    <property type="term" value="F:DNA binding"/>
    <property type="evidence" value="ECO:0007669"/>
    <property type="project" value="InterPro"/>
</dbReference>
<comment type="similarity">
    <text evidence="1">Belongs to the 'phage' integrase family.</text>
</comment>
<reference evidence="7" key="1">
    <citation type="submission" date="2016-10" db="EMBL/GenBank/DDBJ databases">
        <title>Sequence of Gallionella enrichment culture.</title>
        <authorList>
            <person name="Poehlein A."/>
            <person name="Muehling M."/>
            <person name="Daniel R."/>
        </authorList>
    </citation>
    <scope>NUCLEOTIDE SEQUENCE</scope>
</reference>
<keyword evidence="4" id="KW-1179">Viral genome integration</keyword>
<dbReference type="PROSITE" id="PS51898">
    <property type="entry name" value="TYR_RECOMBINASE"/>
    <property type="match status" value="1"/>
</dbReference>
<dbReference type="InterPro" id="IPR013762">
    <property type="entry name" value="Integrase-like_cat_sf"/>
</dbReference>
<proteinExistence type="inferred from homology"/>
<dbReference type="Pfam" id="PF00589">
    <property type="entry name" value="Phage_integrase"/>
    <property type="match status" value="1"/>
</dbReference>
<sequence length="454" mass="50714">MTTVSHTSKVKDVKKNFTADVIATYQCKAGKSQTIYWDAKTTGLGLRVTSTGAKSYIFETSLNNKTLRITIGDIRTYSIKAAQVEATNLKAMTDKGIDPRQVKADQIASDEAKAQAMKNEAAAKLIQDKHETLTLGMVWPLYIEARRKRWSEWSIRDHENIARVGGEKKIRGKGLTEDAPLASLLDVKLSELTGICIAEWLAKEAETRPTRAALAFRLLSVFINWCDSQSEYAGLVPSGACKAQQVRDEMPSKNTKEGDCLQREQLAPWFKAIREVSNPVLSAYLQSLLLTGARRRELSALQWADVDFQWLSMTIRDKVEGERTIPLTPYVAYLLAALPRRNEWVFSSPTSANGQIAEPTPAHKRALLNAGLPDLTLHGLRRSFGSLAEWTETPAGVVAQVMGHKPSAIAEKHYRRRPLDLLRMWHVKIEAWILEQAEIKFEPVKAGLHVVKTA</sequence>
<evidence type="ECO:0000256" key="4">
    <source>
        <dbReference type="ARBA" id="ARBA00023195"/>
    </source>
</evidence>
<protein>
    <submittedName>
        <fullName evidence="7">Phage integrase family protein</fullName>
    </submittedName>
</protein>
<evidence type="ECO:0000256" key="5">
    <source>
        <dbReference type="ARBA" id="ARBA00023296"/>
    </source>
</evidence>
<dbReference type="GO" id="GO:0046718">
    <property type="term" value="P:symbiont entry into host cell"/>
    <property type="evidence" value="ECO:0007669"/>
    <property type="project" value="UniProtKB-KW"/>
</dbReference>
<dbReference type="AlphaFoldDB" id="A0A1J5RKB0"/>
<dbReference type="GO" id="GO:0075713">
    <property type="term" value="P:establishment of integrated proviral latency"/>
    <property type="evidence" value="ECO:0007669"/>
    <property type="project" value="UniProtKB-KW"/>
</dbReference>
<evidence type="ECO:0000256" key="3">
    <source>
        <dbReference type="ARBA" id="ARBA00023172"/>
    </source>
</evidence>
<evidence type="ECO:0000256" key="1">
    <source>
        <dbReference type="ARBA" id="ARBA00008857"/>
    </source>
</evidence>
<evidence type="ECO:0000313" key="7">
    <source>
        <dbReference type="EMBL" id="OIQ92415.1"/>
    </source>
</evidence>
<dbReference type="SUPFAM" id="SSF56349">
    <property type="entry name" value="DNA breaking-rejoining enzymes"/>
    <property type="match status" value="1"/>
</dbReference>
<dbReference type="GO" id="GO:0006310">
    <property type="term" value="P:DNA recombination"/>
    <property type="evidence" value="ECO:0007669"/>
    <property type="project" value="UniProtKB-KW"/>
</dbReference>
<dbReference type="GO" id="GO:0044826">
    <property type="term" value="P:viral genome integration into host DNA"/>
    <property type="evidence" value="ECO:0007669"/>
    <property type="project" value="UniProtKB-KW"/>
</dbReference>
<dbReference type="InterPro" id="IPR025166">
    <property type="entry name" value="Integrase_DNA_bind_dom"/>
</dbReference>
<dbReference type="Gene3D" id="1.10.443.10">
    <property type="entry name" value="Intergrase catalytic core"/>
    <property type="match status" value="1"/>
</dbReference>
<comment type="caution">
    <text evidence="7">The sequence shown here is derived from an EMBL/GenBank/DDBJ whole genome shotgun (WGS) entry which is preliminary data.</text>
</comment>
<dbReference type="InterPro" id="IPR002104">
    <property type="entry name" value="Integrase_catalytic"/>
</dbReference>
<dbReference type="Pfam" id="PF13356">
    <property type="entry name" value="Arm-DNA-bind_3"/>
    <property type="match status" value="1"/>
</dbReference>
<dbReference type="InterPro" id="IPR011010">
    <property type="entry name" value="DNA_brk_join_enz"/>
</dbReference>
<gene>
    <name evidence="7" type="ORF">GALL_256360</name>
</gene>
<feature type="domain" description="Tyr recombinase" evidence="6">
    <location>
        <begin position="256"/>
        <end position="427"/>
    </location>
</feature>
<dbReference type="PANTHER" id="PTHR30629:SF6">
    <property type="entry name" value="PROPHAGE INTEGRASE INTA-RELATED"/>
    <property type="match status" value="1"/>
</dbReference>
<dbReference type="InterPro" id="IPR050808">
    <property type="entry name" value="Phage_Integrase"/>
</dbReference>
<evidence type="ECO:0000259" key="6">
    <source>
        <dbReference type="PROSITE" id="PS51898"/>
    </source>
</evidence>